<feature type="compositionally biased region" description="Basic and acidic residues" evidence="1">
    <location>
        <begin position="57"/>
        <end position="68"/>
    </location>
</feature>
<evidence type="ECO:0000256" key="1">
    <source>
        <dbReference type="SAM" id="MobiDB-lite"/>
    </source>
</evidence>
<comment type="caution">
    <text evidence="2">The sequence shown here is derived from an EMBL/GenBank/DDBJ whole genome shotgun (WGS) entry which is preliminary data.</text>
</comment>
<sequence>MADTVSIPAGVAYAFTDAWSTPVITSDVAASLRCTEVDALTGLLRALGAEQAADEWTDAHARDDEPNDPHFLGTVPADASLAADAMHWSPGPADAHDGR</sequence>
<keyword evidence="3" id="KW-1185">Reference proteome</keyword>
<dbReference type="AlphaFoldDB" id="A0A7W3RIC0"/>
<organism evidence="2 3">
    <name type="scientific">Streptomyces murinus</name>
    <dbReference type="NCBI Taxonomy" id="33900"/>
    <lineage>
        <taxon>Bacteria</taxon>
        <taxon>Bacillati</taxon>
        <taxon>Actinomycetota</taxon>
        <taxon>Actinomycetes</taxon>
        <taxon>Kitasatosporales</taxon>
        <taxon>Streptomycetaceae</taxon>
        <taxon>Streptomyces</taxon>
    </lineage>
</organism>
<dbReference type="EMBL" id="JACJIJ010000001">
    <property type="protein sequence ID" value="MBA9050832.1"/>
    <property type="molecule type" value="Genomic_DNA"/>
</dbReference>
<accession>A0A7W3RIC0</accession>
<dbReference type="RefSeq" id="WP_182774289.1">
    <property type="nucleotide sequence ID" value="NZ_BAAAHW010000016.1"/>
</dbReference>
<name>A0A7W3RIC0_STRMR</name>
<proteinExistence type="predicted"/>
<reference evidence="2 3" key="1">
    <citation type="submission" date="2020-08" db="EMBL/GenBank/DDBJ databases">
        <title>Sequencing the genomes of 1000 actinobacteria strains.</title>
        <authorList>
            <person name="Klenk H.-P."/>
        </authorList>
    </citation>
    <scope>NUCLEOTIDE SEQUENCE [LARGE SCALE GENOMIC DNA]</scope>
    <source>
        <strain evidence="2 3">DSM 41827</strain>
    </source>
</reference>
<feature type="region of interest" description="Disordered" evidence="1">
    <location>
        <begin position="55"/>
        <end position="76"/>
    </location>
</feature>
<evidence type="ECO:0000313" key="2">
    <source>
        <dbReference type="EMBL" id="MBA9050832.1"/>
    </source>
</evidence>
<dbReference type="Proteomes" id="UP000577386">
    <property type="component" value="Unassembled WGS sequence"/>
</dbReference>
<protein>
    <submittedName>
        <fullName evidence="2">Uncharacterized protein</fullName>
    </submittedName>
</protein>
<gene>
    <name evidence="2" type="ORF">HDA42_000007</name>
</gene>
<evidence type="ECO:0000313" key="3">
    <source>
        <dbReference type="Proteomes" id="UP000577386"/>
    </source>
</evidence>